<dbReference type="EMBL" id="FOFR01000026">
    <property type="protein sequence ID" value="SES20664.1"/>
    <property type="molecule type" value="Genomic_DNA"/>
</dbReference>
<keyword evidence="1" id="KW-0812">Transmembrane</keyword>
<accession>A0A1H9VGR3</accession>
<name>A0A1H9VGR3_9PSEU</name>
<protein>
    <submittedName>
        <fullName evidence="2">Uncharacterized protein</fullName>
    </submittedName>
</protein>
<feature type="transmembrane region" description="Helical" evidence="1">
    <location>
        <begin position="6"/>
        <end position="24"/>
    </location>
</feature>
<proteinExistence type="predicted"/>
<keyword evidence="1" id="KW-1133">Transmembrane helix</keyword>
<dbReference type="Pfam" id="PF19733">
    <property type="entry name" value="DUF6223"/>
    <property type="match status" value="1"/>
</dbReference>
<feature type="transmembrane region" description="Helical" evidence="1">
    <location>
        <begin position="31"/>
        <end position="53"/>
    </location>
</feature>
<evidence type="ECO:0000256" key="1">
    <source>
        <dbReference type="SAM" id="Phobius"/>
    </source>
</evidence>
<reference evidence="3" key="1">
    <citation type="submission" date="2016-10" db="EMBL/GenBank/DDBJ databases">
        <authorList>
            <person name="Varghese N."/>
            <person name="Submissions S."/>
        </authorList>
    </citation>
    <scope>NUCLEOTIDE SEQUENCE [LARGE SCALE GENOMIC DNA]</scope>
    <source>
        <strain evidence="3">CGMCC 4.3525</strain>
    </source>
</reference>
<sequence length="94" mass="8881">MTAGRLWSLVAGALGVAGIAVLVLTRGRGALVAVVTGGIGAVIGALVVVMAQGGPGTGYGIVGGYITLVLGVVTAGLGVAAGRRGARAAARRDG</sequence>
<evidence type="ECO:0000313" key="2">
    <source>
        <dbReference type="EMBL" id="SES20664.1"/>
    </source>
</evidence>
<keyword evidence="3" id="KW-1185">Reference proteome</keyword>
<evidence type="ECO:0000313" key="3">
    <source>
        <dbReference type="Proteomes" id="UP000199352"/>
    </source>
</evidence>
<organism evidence="2 3">
    <name type="scientific">Lentzea xinjiangensis</name>
    <dbReference type="NCBI Taxonomy" id="402600"/>
    <lineage>
        <taxon>Bacteria</taxon>
        <taxon>Bacillati</taxon>
        <taxon>Actinomycetota</taxon>
        <taxon>Actinomycetes</taxon>
        <taxon>Pseudonocardiales</taxon>
        <taxon>Pseudonocardiaceae</taxon>
        <taxon>Lentzea</taxon>
    </lineage>
</organism>
<dbReference type="InterPro" id="IPR045770">
    <property type="entry name" value="DUF6223"/>
</dbReference>
<dbReference type="STRING" id="402600.SAMN05216188_12641"/>
<feature type="transmembrane region" description="Helical" evidence="1">
    <location>
        <begin position="59"/>
        <end position="82"/>
    </location>
</feature>
<dbReference type="AlphaFoldDB" id="A0A1H9VGR3"/>
<gene>
    <name evidence="2" type="ORF">SAMN05216188_12641</name>
</gene>
<keyword evidence="1" id="KW-0472">Membrane</keyword>
<dbReference type="Proteomes" id="UP000199352">
    <property type="component" value="Unassembled WGS sequence"/>
</dbReference>